<comment type="similarity">
    <text evidence="2">Belongs to the chromogranin/secretogranin protein family.</text>
</comment>
<keyword evidence="9" id="KW-1015">Disulfide bond</keyword>
<evidence type="ECO:0000256" key="3">
    <source>
        <dbReference type="ARBA" id="ARBA00022525"/>
    </source>
</evidence>
<feature type="compositionally biased region" description="Basic and acidic residues" evidence="14">
    <location>
        <begin position="229"/>
        <end position="248"/>
    </location>
</feature>
<keyword evidence="7" id="KW-0732">Signal</keyword>
<feature type="compositionally biased region" description="Basic and acidic residues" evidence="14">
    <location>
        <begin position="44"/>
        <end position="70"/>
    </location>
</feature>
<feature type="region of interest" description="Disordered" evidence="14">
    <location>
        <begin position="427"/>
        <end position="453"/>
    </location>
</feature>
<dbReference type="GO" id="GO:0005615">
    <property type="term" value="C:extracellular space"/>
    <property type="evidence" value="ECO:0007669"/>
    <property type="project" value="TreeGrafter"/>
</dbReference>
<evidence type="ECO:0000256" key="10">
    <source>
        <dbReference type="ARBA" id="ARBA00023180"/>
    </source>
</evidence>
<feature type="compositionally biased region" description="Basic and acidic residues" evidence="14">
    <location>
        <begin position="177"/>
        <end position="201"/>
    </location>
</feature>
<evidence type="ECO:0000256" key="14">
    <source>
        <dbReference type="SAM" id="MobiDB-lite"/>
    </source>
</evidence>
<evidence type="ECO:0000256" key="9">
    <source>
        <dbReference type="ARBA" id="ARBA00023157"/>
    </source>
</evidence>
<keyword evidence="4" id="KW-0597">Phosphoprotein</keyword>
<dbReference type="PROSITE" id="PS00422">
    <property type="entry name" value="GRANINS_1"/>
    <property type="match status" value="1"/>
</dbReference>
<organism evidence="15 16">
    <name type="scientific">Varanus komodoensis</name>
    <name type="common">Komodo dragon</name>
    <dbReference type="NCBI Taxonomy" id="61221"/>
    <lineage>
        <taxon>Eukaryota</taxon>
        <taxon>Metazoa</taxon>
        <taxon>Chordata</taxon>
        <taxon>Craniata</taxon>
        <taxon>Vertebrata</taxon>
        <taxon>Euteleostomi</taxon>
        <taxon>Lepidosauria</taxon>
        <taxon>Squamata</taxon>
        <taxon>Bifurcata</taxon>
        <taxon>Unidentata</taxon>
        <taxon>Episquamata</taxon>
        <taxon>Toxicofera</taxon>
        <taxon>Anguimorpha</taxon>
        <taxon>Paleoanguimorpha</taxon>
        <taxon>Varanoidea</taxon>
        <taxon>Varanidae</taxon>
        <taxon>Varanus</taxon>
    </lineage>
</organism>
<accession>A0A8D2JK65</accession>
<feature type="compositionally biased region" description="Basic and acidic residues" evidence="14">
    <location>
        <begin position="350"/>
        <end position="382"/>
    </location>
</feature>
<dbReference type="PANTHER" id="PTHR10583">
    <property type="entry name" value="CHROMOGRANIN"/>
    <property type="match status" value="1"/>
</dbReference>
<keyword evidence="5" id="KW-0765">Sulfation</keyword>
<dbReference type="AlphaFoldDB" id="A0A8D2JK65"/>
<evidence type="ECO:0000256" key="7">
    <source>
        <dbReference type="ARBA" id="ARBA00022729"/>
    </source>
</evidence>
<reference evidence="15" key="2">
    <citation type="submission" date="2025-09" db="UniProtKB">
        <authorList>
            <consortium name="Ensembl"/>
        </authorList>
    </citation>
    <scope>IDENTIFICATION</scope>
</reference>
<reference evidence="15" key="1">
    <citation type="submission" date="2025-08" db="UniProtKB">
        <authorList>
            <consortium name="Ensembl"/>
        </authorList>
    </citation>
    <scope>IDENTIFICATION</scope>
</reference>
<keyword evidence="6" id="KW-0165">Cleavage on pair of basic residues</keyword>
<dbReference type="InterPro" id="IPR001819">
    <property type="entry name" value="Chromogranin_AB"/>
</dbReference>
<keyword evidence="3" id="KW-0964">Secreted</keyword>
<dbReference type="InterPro" id="IPR001990">
    <property type="entry name" value="Granin"/>
</dbReference>
<evidence type="ECO:0000256" key="6">
    <source>
        <dbReference type="ARBA" id="ARBA00022685"/>
    </source>
</evidence>
<evidence type="ECO:0000256" key="8">
    <source>
        <dbReference type="ARBA" id="ARBA00022974"/>
    </source>
</evidence>
<dbReference type="GO" id="GO:0030141">
    <property type="term" value="C:secretory granule"/>
    <property type="evidence" value="ECO:0007669"/>
    <property type="project" value="InterPro"/>
</dbReference>
<feature type="compositionally biased region" description="Basic and acidic residues" evidence="14">
    <location>
        <begin position="79"/>
        <end position="149"/>
    </location>
</feature>
<sequence>SQSASERPRIGQPLPSSLESKRQDTKGKEIGWEEKCKGNVRGEQNLKEEESKREAGGDETWHMEGGKHGENSNPQGPHSFDEAHKEEKEDDGEKRSEDGAYKRKDPSEEGSKEKKHREEAERDLIDKKSHPTAGREAEEDYKHSGEQRYLEGVIHSQEKGNEESKEEDTEEDEEESSERYHHSVHQEYEDSSERGETDIDKRSHKPRHYYRKPRLGSSSEYKKYHKGEKKASLDRSSEEESEFWDKRSHYPRHYYKTGPHFEEKRNSDEIHGSEAMEEKLRSKEFQTRWPHGREYNEEEDMRHHESEVRHHYEERSPHSKASEEDSGKPHTYSGRDEKRPQHGQEQQRSQLEEMLKAQDIEKEGGEQRLYSHEEVPQEDKRRNAYGGEEELEKRRHEGYPRRHYLVENVKRAVAPYIPYYQQLRWKSRNTEKKDEATDPFLEGEEEPSSRLKERDFFPEYSDYDMWEKKPLMDGLHHKHNENNHLERSHQLDVKRQYNRMDELAHLLSYRKKSAEFPEPYSSNEEVKRGHIVRSDEEKELENLAAMDLELQKIAEKFNNNHRG</sequence>
<evidence type="ECO:0000313" key="15">
    <source>
        <dbReference type="Ensembl" id="ENSVKKP00000012269.1"/>
    </source>
</evidence>
<evidence type="ECO:0000256" key="1">
    <source>
        <dbReference type="ARBA" id="ARBA00004613"/>
    </source>
</evidence>
<evidence type="ECO:0000256" key="13">
    <source>
        <dbReference type="ARBA" id="ARBA00044763"/>
    </source>
</evidence>
<dbReference type="PANTHER" id="PTHR10583:SF4">
    <property type="entry name" value="SECRETOGRANIN-1"/>
    <property type="match status" value="1"/>
</dbReference>
<evidence type="ECO:0000256" key="11">
    <source>
        <dbReference type="ARBA" id="ARBA00039221"/>
    </source>
</evidence>
<keyword evidence="16" id="KW-1185">Reference proteome</keyword>
<evidence type="ECO:0000256" key="12">
    <source>
        <dbReference type="ARBA" id="ARBA00042410"/>
    </source>
</evidence>
<name>A0A8D2JK65_VARKO</name>
<feature type="compositionally biased region" description="Acidic residues" evidence="14">
    <location>
        <begin position="164"/>
        <end position="176"/>
    </location>
</feature>
<keyword evidence="10" id="KW-0325">Glycoprotein</keyword>
<dbReference type="Proteomes" id="UP000694545">
    <property type="component" value="Unplaced"/>
</dbReference>
<protein>
    <recommendedName>
        <fullName evidence="11">Secretogranin-1</fullName>
    </recommendedName>
    <alternativeName>
        <fullName evidence="12">Chromogranin-B</fullName>
    </alternativeName>
</protein>
<feature type="compositionally biased region" description="Basic and acidic residues" evidence="14">
    <location>
        <begin position="19"/>
        <end position="37"/>
    </location>
</feature>
<dbReference type="Pfam" id="PF01271">
    <property type="entry name" value="Granin"/>
    <property type="match status" value="1"/>
</dbReference>
<dbReference type="Ensembl" id="ENSVKKT00000012559.1">
    <property type="protein sequence ID" value="ENSVKKP00000012269.1"/>
    <property type="gene ID" value="ENSVKKG00000008529.1"/>
</dbReference>
<dbReference type="InterPro" id="IPR018054">
    <property type="entry name" value="Chromogranin_CS"/>
</dbReference>
<feature type="region of interest" description="Disordered" evidence="14">
    <location>
        <begin position="1"/>
        <end position="397"/>
    </location>
</feature>
<feature type="compositionally biased region" description="Basic and acidic residues" evidence="14">
    <location>
        <begin position="259"/>
        <end position="342"/>
    </location>
</feature>
<evidence type="ECO:0000256" key="2">
    <source>
        <dbReference type="ARBA" id="ARBA00005723"/>
    </source>
</evidence>
<comment type="subunit">
    <text evidence="13">Interacts with ITPR1 in the secretory granules.</text>
</comment>
<evidence type="ECO:0000256" key="5">
    <source>
        <dbReference type="ARBA" id="ARBA00022641"/>
    </source>
</evidence>
<dbReference type="OMA" id="PYVSHHT"/>
<keyword evidence="8" id="KW-0654">Proteoglycan</keyword>
<feature type="compositionally biased region" description="Basic residues" evidence="14">
    <location>
        <begin position="202"/>
        <end position="214"/>
    </location>
</feature>
<comment type="subcellular location">
    <subcellularLocation>
        <location evidence="1">Secreted</location>
    </subcellularLocation>
</comment>
<evidence type="ECO:0000313" key="16">
    <source>
        <dbReference type="Proteomes" id="UP000694545"/>
    </source>
</evidence>
<evidence type="ECO:0000256" key="4">
    <source>
        <dbReference type="ARBA" id="ARBA00022553"/>
    </source>
</evidence>
<proteinExistence type="inferred from homology"/>